<name>A0A1G7S1K4_9HYPH</name>
<dbReference type="STRING" id="440168.SAMN04487974_101251"/>
<evidence type="ECO:0000313" key="1">
    <source>
        <dbReference type="EMBL" id="SDG16886.1"/>
    </source>
</evidence>
<organism evidence="1 2">
    <name type="scientific">Pelagibacterium luteolum</name>
    <dbReference type="NCBI Taxonomy" id="440168"/>
    <lineage>
        <taxon>Bacteria</taxon>
        <taxon>Pseudomonadati</taxon>
        <taxon>Pseudomonadota</taxon>
        <taxon>Alphaproteobacteria</taxon>
        <taxon>Hyphomicrobiales</taxon>
        <taxon>Devosiaceae</taxon>
        <taxon>Pelagibacterium</taxon>
    </lineage>
</organism>
<protein>
    <submittedName>
        <fullName evidence="1">Uncharacterized protein</fullName>
    </submittedName>
</protein>
<gene>
    <name evidence="1" type="ORF">SAMN04487974_101251</name>
</gene>
<keyword evidence="2" id="KW-1185">Reference proteome</keyword>
<proteinExistence type="predicted"/>
<dbReference type="Proteomes" id="UP000199495">
    <property type="component" value="Unassembled WGS sequence"/>
</dbReference>
<reference evidence="1 2" key="1">
    <citation type="submission" date="2016-10" db="EMBL/GenBank/DDBJ databases">
        <authorList>
            <person name="de Groot N.N."/>
        </authorList>
    </citation>
    <scope>NUCLEOTIDE SEQUENCE [LARGE SCALE GENOMIC DNA]</scope>
    <source>
        <strain evidence="1 2">CGMCC 1.10267</strain>
    </source>
</reference>
<dbReference type="AlphaFoldDB" id="A0A1G7S1K4"/>
<accession>A0A1G7S1K4</accession>
<evidence type="ECO:0000313" key="2">
    <source>
        <dbReference type="Proteomes" id="UP000199495"/>
    </source>
</evidence>
<sequence>MFSKSCTAVNLNHGAADQFGGNGLFCQGERALRKFKMSHEMALSRLDVPVEFDCRLSILDALLKSGVAQYFFQVRCGN</sequence>
<dbReference type="EMBL" id="FNCS01000001">
    <property type="protein sequence ID" value="SDG16886.1"/>
    <property type="molecule type" value="Genomic_DNA"/>
</dbReference>